<evidence type="ECO:0000313" key="1">
    <source>
        <dbReference type="EMBL" id="ENZ19535.1"/>
    </source>
</evidence>
<dbReference type="EMBL" id="AGYR01000004">
    <property type="protein sequence ID" value="ENZ19535.1"/>
    <property type="molecule type" value="Genomic_DNA"/>
</dbReference>
<evidence type="ECO:0000313" key="2">
    <source>
        <dbReference type="Proteomes" id="UP000013085"/>
    </source>
</evidence>
<dbReference type="AlphaFoldDB" id="A0A0E2HH14"/>
<organism evidence="1 2">
    <name type="scientific">[Clostridium] clostridioforme 90A8</name>
    <dbReference type="NCBI Taxonomy" id="999408"/>
    <lineage>
        <taxon>Bacteria</taxon>
        <taxon>Bacillati</taxon>
        <taxon>Bacillota</taxon>
        <taxon>Clostridia</taxon>
        <taxon>Lachnospirales</taxon>
        <taxon>Lachnospiraceae</taxon>
        <taxon>Enterocloster</taxon>
    </lineage>
</organism>
<dbReference type="PATRIC" id="fig|999408.3.peg.482"/>
<name>A0A0E2HH14_9FIRM</name>
<accession>A0A0E2HH14</accession>
<protein>
    <submittedName>
        <fullName evidence="1">Uncharacterized protein</fullName>
    </submittedName>
</protein>
<reference evidence="1 2" key="1">
    <citation type="submission" date="2013-01" db="EMBL/GenBank/DDBJ databases">
        <title>The Genome Sequence of Clostridium clostridioforme 90A8.</title>
        <authorList>
            <consortium name="The Broad Institute Genome Sequencing Platform"/>
            <person name="Earl A."/>
            <person name="Ward D."/>
            <person name="Feldgarden M."/>
            <person name="Gevers D."/>
            <person name="Courvalin P."/>
            <person name="Lambert T."/>
            <person name="Walker B."/>
            <person name="Young S.K."/>
            <person name="Zeng Q."/>
            <person name="Gargeya S."/>
            <person name="Fitzgerald M."/>
            <person name="Haas B."/>
            <person name="Abouelleil A."/>
            <person name="Alvarado L."/>
            <person name="Arachchi H.M."/>
            <person name="Berlin A.M."/>
            <person name="Chapman S.B."/>
            <person name="Dewar J."/>
            <person name="Goldberg J."/>
            <person name="Griggs A."/>
            <person name="Gujja S."/>
            <person name="Hansen M."/>
            <person name="Howarth C."/>
            <person name="Imamovic A."/>
            <person name="Larimer J."/>
            <person name="McCowan C."/>
            <person name="Murphy C."/>
            <person name="Neiman D."/>
            <person name="Pearson M."/>
            <person name="Priest M."/>
            <person name="Roberts A."/>
            <person name="Saif S."/>
            <person name="Shea T."/>
            <person name="Sisk P."/>
            <person name="Sykes S."/>
            <person name="Wortman J."/>
            <person name="Nusbaum C."/>
            <person name="Birren B."/>
        </authorList>
    </citation>
    <scope>NUCLEOTIDE SEQUENCE [LARGE SCALE GENOMIC DNA]</scope>
    <source>
        <strain evidence="1 2">90A8</strain>
    </source>
</reference>
<sequence>MKLFYNKNSKDPIYYAQQGIRNGTKTTTRNVRKFGKHSELLKITDDPLAYVKEELRKMNEEYRVGKVDFAISADFNERVKHSSDTASSSNWLNIGYFFLQAFLGKLRLQDFFR</sequence>
<comment type="caution">
    <text evidence="1">The sequence shown here is derived from an EMBL/GenBank/DDBJ whole genome shotgun (WGS) entry which is preliminary data.</text>
</comment>
<dbReference type="Proteomes" id="UP000013085">
    <property type="component" value="Unassembled WGS sequence"/>
</dbReference>
<dbReference type="HOGENOM" id="CLU_170924_0_0_9"/>
<proteinExistence type="predicted"/>
<gene>
    <name evidence="1" type="ORF">HMPREF1090_00443</name>
</gene>